<organism evidence="8 9">
    <name type="scientific">Flagellimonas meridianipacifica</name>
    <dbReference type="NCBI Taxonomy" id="1080225"/>
    <lineage>
        <taxon>Bacteria</taxon>
        <taxon>Pseudomonadati</taxon>
        <taxon>Bacteroidota</taxon>
        <taxon>Flavobacteriia</taxon>
        <taxon>Flavobacteriales</taxon>
        <taxon>Flavobacteriaceae</taxon>
        <taxon>Flagellimonas</taxon>
    </lineage>
</organism>
<evidence type="ECO:0000256" key="3">
    <source>
        <dbReference type="ARBA" id="ARBA00022691"/>
    </source>
</evidence>
<dbReference type="RefSeq" id="WP_106143369.1">
    <property type="nucleotide sequence ID" value="NZ_PVYX01000001.1"/>
</dbReference>
<protein>
    <recommendedName>
        <fullName evidence="7">Radical SAM core domain-containing protein</fullName>
    </recommendedName>
</protein>
<gene>
    <name evidence="8" type="ORF">CLV81_0382</name>
</gene>
<dbReference type="CDD" id="cd01335">
    <property type="entry name" value="Radical_SAM"/>
    <property type="match status" value="1"/>
</dbReference>
<dbReference type="NCBIfam" id="TIGR04085">
    <property type="entry name" value="rSAM_more_4Fe4S"/>
    <property type="match status" value="1"/>
</dbReference>
<feature type="domain" description="Radical SAM core" evidence="7">
    <location>
        <begin position="94"/>
        <end position="334"/>
    </location>
</feature>
<evidence type="ECO:0000259" key="7">
    <source>
        <dbReference type="PROSITE" id="PS51918"/>
    </source>
</evidence>
<evidence type="ECO:0000256" key="4">
    <source>
        <dbReference type="ARBA" id="ARBA00022723"/>
    </source>
</evidence>
<evidence type="ECO:0000256" key="6">
    <source>
        <dbReference type="ARBA" id="ARBA00023014"/>
    </source>
</evidence>
<evidence type="ECO:0000256" key="5">
    <source>
        <dbReference type="ARBA" id="ARBA00023004"/>
    </source>
</evidence>
<keyword evidence="6" id="KW-0411">Iron-sulfur</keyword>
<dbReference type="OrthoDB" id="9808591at2"/>
<dbReference type="InterPro" id="IPR007197">
    <property type="entry name" value="rSAM"/>
</dbReference>
<comment type="caution">
    <text evidence="8">The sequence shown here is derived from an EMBL/GenBank/DDBJ whole genome shotgun (WGS) entry which is preliminary data.</text>
</comment>
<dbReference type="GO" id="GO:0003824">
    <property type="term" value="F:catalytic activity"/>
    <property type="evidence" value="ECO:0007669"/>
    <property type="project" value="InterPro"/>
</dbReference>
<reference evidence="8 9" key="1">
    <citation type="submission" date="2018-03" db="EMBL/GenBank/DDBJ databases">
        <title>Genomic Encyclopedia of Archaeal and Bacterial Type Strains, Phase II (KMG-II): from individual species to whole genera.</title>
        <authorList>
            <person name="Goeker M."/>
        </authorList>
    </citation>
    <scope>NUCLEOTIDE SEQUENCE [LARGE SCALE GENOMIC DNA]</scope>
    <source>
        <strain evidence="8 9">DSM 25027</strain>
    </source>
</reference>
<dbReference type="PANTHER" id="PTHR43787">
    <property type="entry name" value="FEMO COFACTOR BIOSYNTHESIS PROTEIN NIFB-RELATED"/>
    <property type="match status" value="1"/>
</dbReference>
<dbReference type="GO" id="GO:0051539">
    <property type="term" value="F:4 iron, 4 sulfur cluster binding"/>
    <property type="evidence" value="ECO:0007669"/>
    <property type="project" value="UniProtKB-KW"/>
</dbReference>
<dbReference type="InterPro" id="IPR023885">
    <property type="entry name" value="4Fe4S-binding_SPASM_dom"/>
</dbReference>
<name>A0A2T0MFP6_9FLAO</name>
<dbReference type="Pfam" id="PF04055">
    <property type="entry name" value="Radical_SAM"/>
    <property type="match status" value="1"/>
</dbReference>
<keyword evidence="5" id="KW-0408">Iron</keyword>
<proteinExistence type="predicted"/>
<dbReference type="EMBL" id="PVYX01000001">
    <property type="protein sequence ID" value="PRX56385.1"/>
    <property type="molecule type" value="Genomic_DNA"/>
</dbReference>
<dbReference type="SFLD" id="SFLDG01067">
    <property type="entry name" value="SPASM/twitch_domain_containing"/>
    <property type="match status" value="1"/>
</dbReference>
<dbReference type="PANTHER" id="PTHR43787:SF3">
    <property type="entry name" value="ARYLSULFATASE REGULATORY PROTEIN"/>
    <property type="match status" value="1"/>
</dbReference>
<dbReference type="Gene3D" id="3.20.20.70">
    <property type="entry name" value="Aldolase class I"/>
    <property type="match status" value="1"/>
</dbReference>
<keyword evidence="4" id="KW-0479">Metal-binding</keyword>
<evidence type="ECO:0000313" key="8">
    <source>
        <dbReference type="EMBL" id="PRX56385.1"/>
    </source>
</evidence>
<keyword evidence="2" id="KW-0004">4Fe-4S</keyword>
<keyword evidence="3" id="KW-0949">S-adenosyl-L-methionine</keyword>
<keyword evidence="9" id="KW-1185">Reference proteome</keyword>
<dbReference type="Proteomes" id="UP000237640">
    <property type="component" value="Unassembled WGS sequence"/>
</dbReference>
<sequence length="486" mass="56607">MIKSSFYNVLIPIVESDEYILYNTKNGGLELLTYSNGIELERYHDITSIDLKSEGRNLPMLEYLYSKGYFLDADIDEREEFHSFYSKERRDTTIKSPGTINLTIGTTILCNMGCPYCFEFVKPNLTLKSEENIVGIAKYVNDMIVKSPVKSWKTLNVTWYGGEPLINTFGIEKLTPLLLELCEKYGMDYNSDIITNGLLLDLKTWNFLIENKVQNVQVTIDGSKETHNKSRPLKGKNTDTRKNYERILENLSIMPTGIKTNIRINVDRKVASSFAEFFEDMESYGIWPMRFSEFNFSPSWLRVYEEAGDYDSSEGLSNPEFFDVLQDFRALKIKLFNKWATKNNIPQAKLKWTLPSKQQDCATWVSPYSMVIDPLGYIHKCWETIHDKKRSVNHVNSGYSFDDFKEYFDFDRFQLHQDCYECKYLPVCDQLSCSHQAIETGKPPCTYWKERTIPFVKEQYLMLKNHPDLISAPINQKFENTGHTNK</sequence>
<dbReference type="InterPro" id="IPR013785">
    <property type="entry name" value="Aldolase_TIM"/>
</dbReference>
<comment type="cofactor">
    <cofactor evidence="1">
        <name>[4Fe-4S] cluster</name>
        <dbReference type="ChEBI" id="CHEBI:49883"/>
    </cofactor>
</comment>
<dbReference type="GO" id="GO:0046872">
    <property type="term" value="F:metal ion binding"/>
    <property type="evidence" value="ECO:0007669"/>
    <property type="project" value="UniProtKB-KW"/>
</dbReference>
<dbReference type="InterPro" id="IPR058240">
    <property type="entry name" value="rSAM_sf"/>
</dbReference>
<dbReference type="UniPathway" id="UPA00782"/>
<evidence type="ECO:0000256" key="2">
    <source>
        <dbReference type="ARBA" id="ARBA00022485"/>
    </source>
</evidence>
<evidence type="ECO:0000313" key="9">
    <source>
        <dbReference type="Proteomes" id="UP000237640"/>
    </source>
</evidence>
<dbReference type="SUPFAM" id="SSF102114">
    <property type="entry name" value="Radical SAM enzymes"/>
    <property type="match status" value="1"/>
</dbReference>
<evidence type="ECO:0000256" key="1">
    <source>
        <dbReference type="ARBA" id="ARBA00001966"/>
    </source>
</evidence>
<dbReference type="AlphaFoldDB" id="A0A2T0MFP6"/>
<dbReference type="SFLD" id="SFLDS00029">
    <property type="entry name" value="Radical_SAM"/>
    <property type="match status" value="1"/>
</dbReference>
<accession>A0A2T0MFP6</accession>
<dbReference type="PROSITE" id="PS51918">
    <property type="entry name" value="RADICAL_SAM"/>
    <property type="match status" value="1"/>
</dbReference>